<name>A0ABY4SDG2_AQUTE</name>
<proteinExistence type="predicted"/>
<evidence type="ECO:0000313" key="3">
    <source>
        <dbReference type="Proteomes" id="UP001056201"/>
    </source>
</evidence>
<sequence length="423" mass="43299">MTTDRRSHRQAASPINAPRRRLLAAGLAAGAWPMLSLAATTTAARPDDPRFVFVILRGGMDGLSAVPAPGDPAFAAARGTLAEVPGSPALPLPGPLALHPALAQLHGLVLAGEVVVVHAAGLPYRERSHFDAQQVLESGGSRPYELTDGWLGRALRSSGVPGIGGLALGASVPLVLRGSEGVDSWAPSTLAEPPPDLLNRLQQLYGDDAALGQALQRARMLHGEPAAMTAGGGMAGGMTGGTTPPRATVALAQRAGEFLSQPSGPRVAVLDIGGWDTHAAQARILASQLSLLDDTLAALRQSLVAGGAWPHTVVVVATEFGRQVTINGTGGTDHGSGGAAFLLGGAVQGRPGGRVLADWPGLAETQRYEGRDLRITTDLRSVLRPLLAEHLKISTAALDRQVLPGSGGLARVQGELLRGGGGV</sequence>
<dbReference type="Proteomes" id="UP001056201">
    <property type="component" value="Chromosome 2"/>
</dbReference>
<reference evidence="2" key="1">
    <citation type="submission" date="2022-05" db="EMBL/GenBank/DDBJ databases">
        <title>An RpoN-dependent PEP-CTERM gene is involved in floc formation of an Aquincola tertiaricarbonis strain.</title>
        <authorList>
            <person name="Qiu D."/>
            <person name="Xia M."/>
        </authorList>
    </citation>
    <scope>NUCLEOTIDE SEQUENCE</scope>
    <source>
        <strain evidence="2">RN12</strain>
    </source>
</reference>
<evidence type="ECO:0000256" key="1">
    <source>
        <dbReference type="SAM" id="SignalP"/>
    </source>
</evidence>
<organism evidence="2 3">
    <name type="scientific">Aquincola tertiaricarbonis</name>
    <dbReference type="NCBI Taxonomy" id="391953"/>
    <lineage>
        <taxon>Bacteria</taxon>
        <taxon>Pseudomonadati</taxon>
        <taxon>Pseudomonadota</taxon>
        <taxon>Betaproteobacteria</taxon>
        <taxon>Burkholderiales</taxon>
        <taxon>Sphaerotilaceae</taxon>
        <taxon>Aquincola</taxon>
    </lineage>
</organism>
<protein>
    <submittedName>
        <fullName evidence="2">DUF1501 domain-containing protein</fullName>
    </submittedName>
</protein>
<dbReference type="PANTHER" id="PTHR43737">
    <property type="entry name" value="BLL7424 PROTEIN"/>
    <property type="match status" value="1"/>
</dbReference>
<keyword evidence="3" id="KW-1185">Reference proteome</keyword>
<dbReference type="EMBL" id="CP097636">
    <property type="protein sequence ID" value="URI11008.1"/>
    <property type="molecule type" value="Genomic_DNA"/>
</dbReference>
<feature type="chain" id="PRO_5046171858" evidence="1">
    <location>
        <begin position="39"/>
        <end position="423"/>
    </location>
</feature>
<dbReference type="InterPro" id="IPR010869">
    <property type="entry name" value="DUF1501"/>
</dbReference>
<dbReference type="Pfam" id="PF07394">
    <property type="entry name" value="DUF1501"/>
    <property type="match status" value="1"/>
</dbReference>
<evidence type="ECO:0000313" key="2">
    <source>
        <dbReference type="EMBL" id="URI11008.1"/>
    </source>
</evidence>
<gene>
    <name evidence="2" type="ORF">MW290_18740</name>
</gene>
<dbReference type="PANTHER" id="PTHR43737:SF1">
    <property type="entry name" value="DUF1501 DOMAIN-CONTAINING PROTEIN"/>
    <property type="match status" value="1"/>
</dbReference>
<keyword evidence="1" id="KW-0732">Signal</keyword>
<dbReference type="RefSeq" id="WP_250199206.1">
    <property type="nucleotide sequence ID" value="NZ_CP097636.1"/>
</dbReference>
<accession>A0ABY4SDG2</accession>
<feature type="signal peptide" evidence="1">
    <location>
        <begin position="1"/>
        <end position="38"/>
    </location>
</feature>